<dbReference type="EMBL" id="JMKI01000026">
    <property type="protein sequence ID" value="KEJ92460.1"/>
    <property type="molecule type" value="Genomic_DNA"/>
</dbReference>
<dbReference type="Gene3D" id="3.90.1310.10">
    <property type="entry name" value="Penicillin-binding protein 2a (Domain 2)"/>
    <property type="match status" value="1"/>
</dbReference>
<sequence>MAEQKYSKFDTMRRLRFLQWALLFSFTLLAAGLFYFQVANGDTYVKLASQNRLRILRILPPRGGIVDINGAPLAVNVRTFNINGYPVDLQKEENVKIVTELLNRSGIPMTEEKFRETVSKQYSAPYRAITVATNLTFAQVAELVMDKDFRHVLFPTPVWRRTYPAAQYAAHVVGYVAEITKEELEAKDTEIYRGGDMIGKNGVEGEYEDSLRGAAGEEVIEVDSRGRKLRDVSYVKSTKGKDMMLAIDLAAQRYAAELIGKYRGSVIAMNVNDGSVRCLYSSPSFDPNPLTWGITHKEWAALTDHRERPMMNRAISGAYPPASTFKIITGSALLESGVANRNTTVYCPGYFELGGKRFRCWKHSGHGRENIIAALRDSCDVFFYELSNEMGISRLIRTASKFGIGKRTGVDIAGEASGTLAGPEWKKRRIKENWYGGDTVNYSIGQGYVLMTPLQVVRAYAAIANGGKLLKPRLNTEAPVESIPLDIRPDVLKLIRRGVEEVTRSGTGRRAANYGIKIAGKTGTAQNSQGEDHAWFVGYAPVDKPQYAVVAIAEAGKGGSSVAGPIVGKMLNFLINGKKYAEEKPQEKKEAAGRGAEAPADGQER</sequence>
<keyword evidence="9" id="KW-0573">Peptidoglycan synthesis</keyword>
<accession>A0A073ISE1</accession>
<dbReference type="Proteomes" id="UP000027665">
    <property type="component" value="Unassembled WGS sequence"/>
</dbReference>
<evidence type="ECO:0000259" key="14">
    <source>
        <dbReference type="Pfam" id="PF00905"/>
    </source>
</evidence>
<evidence type="ECO:0000256" key="7">
    <source>
        <dbReference type="ARBA" id="ARBA00022801"/>
    </source>
</evidence>
<dbReference type="GO" id="GO:0071972">
    <property type="term" value="F:peptidoglycan L,D-transpeptidase activity"/>
    <property type="evidence" value="ECO:0007669"/>
    <property type="project" value="TreeGrafter"/>
</dbReference>
<dbReference type="Pfam" id="PF00905">
    <property type="entry name" value="Transpeptidase"/>
    <property type="match status" value="1"/>
</dbReference>
<evidence type="ECO:0000256" key="3">
    <source>
        <dbReference type="ARBA" id="ARBA00022475"/>
    </source>
</evidence>
<dbReference type="InterPro" id="IPR005311">
    <property type="entry name" value="PBP_dimer"/>
</dbReference>
<keyword evidence="12" id="KW-0961">Cell wall biogenesis/degradation</keyword>
<feature type="compositionally biased region" description="Basic and acidic residues" evidence="13">
    <location>
        <begin position="583"/>
        <end position="592"/>
    </location>
</feature>
<evidence type="ECO:0000256" key="2">
    <source>
        <dbReference type="ARBA" id="ARBA00004236"/>
    </source>
</evidence>
<comment type="caution">
    <text evidence="16">The sequence shown here is derived from an EMBL/GenBank/DDBJ whole genome shotgun (WGS) entry which is preliminary data.</text>
</comment>
<dbReference type="GO" id="GO:0071555">
    <property type="term" value="P:cell wall organization"/>
    <property type="evidence" value="ECO:0007669"/>
    <property type="project" value="UniProtKB-KW"/>
</dbReference>
<dbReference type="InterPro" id="IPR050515">
    <property type="entry name" value="Beta-lactam/transpept"/>
</dbReference>
<evidence type="ECO:0000256" key="6">
    <source>
        <dbReference type="ARBA" id="ARBA00022692"/>
    </source>
</evidence>
<evidence type="ECO:0000256" key="1">
    <source>
        <dbReference type="ARBA" id="ARBA00004167"/>
    </source>
</evidence>
<keyword evidence="3" id="KW-1003">Cell membrane</keyword>
<evidence type="ECO:0000256" key="11">
    <source>
        <dbReference type="ARBA" id="ARBA00023136"/>
    </source>
</evidence>
<organism evidence="16 17">
    <name type="scientific">Synergistes jonesii</name>
    <dbReference type="NCBI Taxonomy" id="2754"/>
    <lineage>
        <taxon>Bacteria</taxon>
        <taxon>Thermotogati</taxon>
        <taxon>Synergistota</taxon>
        <taxon>Synergistia</taxon>
        <taxon>Synergistales</taxon>
        <taxon>Synergistaceae</taxon>
        <taxon>Synergistes</taxon>
    </lineage>
</organism>
<keyword evidence="4" id="KW-0997">Cell inner membrane</keyword>
<feature type="domain" description="Penicillin-binding protein transpeptidase" evidence="14">
    <location>
        <begin position="264"/>
        <end position="571"/>
    </location>
</feature>
<evidence type="ECO:0000256" key="5">
    <source>
        <dbReference type="ARBA" id="ARBA00022670"/>
    </source>
</evidence>
<proteinExistence type="predicted"/>
<keyword evidence="10" id="KW-1133">Transmembrane helix</keyword>
<dbReference type="SUPFAM" id="SSF56601">
    <property type="entry name" value="beta-lactamase/transpeptidase-like"/>
    <property type="match status" value="1"/>
</dbReference>
<dbReference type="RefSeq" id="WP_051682682.1">
    <property type="nucleotide sequence ID" value="NZ_JMKI01000026.1"/>
</dbReference>
<evidence type="ECO:0000313" key="17">
    <source>
        <dbReference type="Proteomes" id="UP000027665"/>
    </source>
</evidence>
<dbReference type="InterPro" id="IPR012338">
    <property type="entry name" value="Beta-lactam/transpept-like"/>
</dbReference>
<dbReference type="PANTHER" id="PTHR30627">
    <property type="entry name" value="PEPTIDOGLYCAN D,D-TRANSPEPTIDASE"/>
    <property type="match status" value="1"/>
</dbReference>
<dbReference type="PANTHER" id="PTHR30627:SF2">
    <property type="entry name" value="PEPTIDOGLYCAN D,D-TRANSPEPTIDASE MRDA"/>
    <property type="match status" value="1"/>
</dbReference>
<dbReference type="eggNOG" id="COG0768">
    <property type="taxonomic scope" value="Bacteria"/>
</dbReference>
<dbReference type="GeneID" id="90983332"/>
<dbReference type="GO" id="GO:0006508">
    <property type="term" value="P:proteolysis"/>
    <property type="evidence" value="ECO:0007669"/>
    <property type="project" value="UniProtKB-KW"/>
</dbReference>
<dbReference type="STRING" id="2754.EH55_03070"/>
<feature type="compositionally biased region" description="Low complexity" evidence="13">
    <location>
        <begin position="593"/>
        <end position="605"/>
    </location>
</feature>
<dbReference type="SUPFAM" id="SSF56519">
    <property type="entry name" value="Penicillin binding protein dimerisation domain"/>
    <property type="match status" value="1"/>
</dbReference>
<evidence type="ECO:0000256" key="12">
    <source>
        <dbReference type="ARBA" id="ARBA00023316"/>
    </source>
</evidence>
<keyword evidence="17" id="KW-1185">Reference proteome</keyword>
<keyword evidence="8" id="KW-0133">Cell shape</keyword>
<reference evidence="16 17" key="1">
    <citation type="submission" date="2014-04" db="EMBL/GenBank/DDBJ databases">
        <title>Draft Genome Sequence of Synergistes jonesii.</title>
        <authorList>
            <person name="Coil D.A."/>
            <person name="Eisen J.A."/>
            <person name="Holland-Moritz H.E."/>
        </authorList>
    </citation>
    <scope>NUCLEOTIDE SEQUENCE [LARGE SCALE GENOMIC DNA]</scope>
    <source>
        <strain evidence="16 17">78-1</strain>
    </source>
</reference>
<dbReference type="GO" id="GO:0008658">
    <property type="term" value="F:penicillin binding"/>
    <property type="evidence" value="ECO:0007669"/>
    <property type="project" value="InterPro"/>
</dbReference>
<evidence type="ECO:0000313" key="16">
    <source>
        <dbReference type="EMBL" id="KEJ92460.1"/>
    </source>
</evidence>
<dbReference type="GO" id="GO:0009252">
    <property type="term" value="P:peptidoglycan biosynthetic process"/>
    <property type="evidence" value="ECO:0007669"/>
    <property type="project" value="UniProtKB-KW"/>
</dbReference>
<evidence type="ECO:0000259" key="15">
    <source>
        <dbReference type="Pfam" id="PF03717"/>
    </source>
</evidence>
<dbReference type="Pfam" id="PF03717">
    <property type="entry name" value="PBP_dimer"/>
    <property type="match status" value="1"/>
</dbReference>
<evidence type="ECO:0000256" key="4">
    <source>
        <dbReference type="ARBA" id="ARBA00022519"/>
    </source>
</evidence>
<gene>
    <name evidence="16" type="ORF">EH55_03070</name>
</gene>
<dbReference type="GO" id="GO:0005886">
    <property type="term" value="C:plasma membrane"/>
    <property type="evidence" value="ECO:0007669"/>
    <property type="project" value="UniProtKB-SubCell"/>
</dbReference>
<dbReference type="InterPro" id="IPR001460">
    <property type="entry name" value="PCN-bd_Tpept"/>
</dbReference>
<evidence type="ECO:0000256" key="9">
    <source>
        <dbReference type="ARBA" id="ARBA00022984"/>
    </source>
</evidence>
<comment type="subcellular location">
    <subcellularLocation>
        <location evidence="2">Cell membrane</location>
    </subcellularLocation>
    <subcellularLocation>
        <location evidence="1">Membrane</location>
        <topology evidence="1">Single-pass membrane protein</topology>
    </subcellularLocation>
</comment>
<keyword evidence="11" id="KW-0472">Membrane</keyword>
<evidence type="ECO:0000256" key="10">
    <source>
        <dbReference type="ARBA" id="ARBA00022989"/>
    </source>
</evidence>
<dbReference type="InterPro" id="IPR036138">
    <property type="entry name" value="PBP_dimer_sf"/>
</dbReference>
<dbReference type="NCBIfam" id="TIGR03423">
    <property type="entry name" value="pbp2_mrdA"/>
    <property type="match status" value="1"/>
</dbReference>
<keyword evidence="7" id="KW-0378">Hydrolase</keyword>
<name>A0A073ISE1_9BACT</name>
<keyword evidence="5" id="KW-0645">Protease</keyword>
<dbReference type="AlphaFoldDB" id="A0A073ISE1"/>
<keyword evidence="6" id="KW-0812">Transmembrane</keyword>
<dbReference type="GO" id="GO:0009002">
    <property type="term" value="F:serine-type D-Ala-D-Ala carboxypeptidase activity"/>
    <property type="evidence" value="ECO:0007669"/>
    <property type="project" value="InterPro"/>
</dbReference>
<evidence type="ECO:0000256" key="13">
    <source>
        <dbReference type="SAM" id="MobiDB-lite"/>
    </source>
</evidence>
<dbReference type="OrthoDB" id="9770103at2"/>
<protein>
    <submittedName>
        <fullName evidence="16">Penicillin-binding protein</fullName>
    </submittedName>
</protein>
<dbReference type="Gene3D" id="3.30.1390.30">
    <property type="entry name" value="Penicillin-binding protein 2a, domain 3"/>
    <property type="match status" value="1"/>
</dbReference>
<dbReference type="GO" id="GO:0008360">
    <property type="term" value="P:regulation of cell shape"/>
    <property type="evidence" value="ECO:0007669"/>
    <property type="project" value="UniProtKB-KW"/>
</dbReference>
<feature type="region of interest" description="Disordered" evidence="13">
    <location>
        <begin position="583"/>
        <end position="605"/>
    </location>
</feature>
<evidence type="ECO:0000256" key="8">
    <source>
        <dbReference type="ARBA" id="ARBA00022960"/>
    </source>
</evidence>
<dbReference type="InterPro" id="IPR017790">
    <property type="entry name" value="Penicillin-binding_protein_2"/>
</dbReference>
<dbReference type="Gene3D" id="3.40.710.10">
    <property type="entry name" value="DD-peptidase/beta-lactamase superfamily"/>
    <property type="match status" value="1"/>
</dbReference>
<feature type="domain" description="Penicillin-binding protein dimerisation" evidence="15">
    <location>
        <begin position="58"/>
        <end position="231"/>
    </location>
</feature>